<evidence type="ECO:0000313" key="2">
    <source>
        <dbReference type="Proteomes" id="UP000216207"/>
    </source>
</evidence>
<comment type="caution">
    <text evidence="1">The sequence shown here is derived from an EMBL/GenBank/DDBJ whole genome shotgun (WGS) entry which is preliminary data.</text>
</comment>
<sequence length="122" mass="14390">MTSKDTYNEIIINCFRYLGINSLQEAEILSLKEYQVRMKAYQLKKIDREFEMHYQAWVNNQVKATKDVGKKPVPVFKTFKEFYDYEAQVKEIHNPGSYKLSKRMRRLAKLATRANGKEGEDG</sequence>
<accession>A0A268P5B4</accession>
<proteinExistence type="predicted"/>
<dbReference type="EMBL" id="NPCC01000002">
    <property type="protein sequence ID" value="PAE90943.1"/>
    <property type="molecule type" value="Genomic_DNA"/>
</dbReference>
<gene>
    <name evidence="1" type="ORF">CHH72_00550</name>
</gene>
<name>A0A268P5B4_SHOCL</name>
<dbReference type="Proteomes" id="UP000216207">
    <property type="component" value="Unassembled WGS sequence"/>
</dbReference>
<dbReference type="AlphaFoldDB" id="A0A268P5B4"/>
<organism evidence="1 2">
    <name type="scientific">Shouchella clausii</name>
    <name type="common">Alkalihalobacillus clausii</name>
    <dbReference type="NCBI Taxonomy" id="79880"/>
    <lineage>
        <taxon>Bacteria</taxon>
        <taxon>Bacillati</taxon>
        <taxon>Bacillota</taxon>
        <taxon>Bacilli</taxon>
        <taxon>Bacillales</taxon>
        <taxon>Bacillaceae</taxon>
        <taxon>Shouchella</taxon>
    </lineage>
</organism>
<protein>
    <submittedName>
        <fullName evidence="1">Uncharacterized protein</fullName>
    </submittedName>
</protein>
<reference evidence="1 2" key="1">
    <citation type="submission" date="2017-07" db="EMBL/GenBank/DDBJ databases">
        <title>Isolation and whole genome analysis of endospore-forming bacteria from heroin.</title>
        <authorList>
            <person name="Kalinowski J."/>
            <person name="Ahrens B."/>
            <person name="Al-Dilaimi A."/>
            <person name="Winkler A."/>
            <person name="Wibberg D."/>
            <person name="Schleenbecker U."/>
            <person name="Ruckert C."/>
            <person name="Wolfel R."/>
            <person name="Grass G."/>
        </authorList>
    </citation>
    <scope>NUCLEOTIDE SEQUENCE [LARGE SCALE GENOMIC DNA]</scope>
    <source>
        <strain evidence="1 2">7539</strain>
    </source>
</reference>
<evidence type="ECO:0000313" key="1">
    <source>
        <dbReference type="EMBL" id="PAE90943.1"/>
    </source>
</evidence>